<keyword evidence="13" id="KW-1185">Reference proteome</keyword>
<dbReference type="Proteomes" id="UP000661649">
    <property type="component" value="Unassembled WGS sequence"/>
</dbReference>
<dbReference type="InterPro" id="IPR058240">
    <property type="entry name" value="rSAM_sf"/>
</dbReference>
<evidence type="ECO:0000256" key="1">
    <source>
        <dbReference type="ARBA" id="ARBA00003141"/>
    </source>
</evidence>
<reference evidence="12 13" key="1">
    <citation type="submission" date="2020-08" db="EMBL/GenBank/DDBJ databases">
        <title>Genome public.</title>
        <authorList>
            <person name="Liu C."/>
            <person name="Sun Q."/>
        </authorList>
    </citation>
    <scope>NUCLEOTIDE SEQUENCE [LARGE SCALE GENOMIC DNA]</scope>
    <source>
        <strain evidence="12 13">3_YM_SP_D4_24.mj</strain>
    </source>
</reference>
<keyword evidence="7 10" id="KW-0560">Oxidoreductase</keyword>
<evidence type="ECO:0000259" key="11">
    <source>
        <dbReference type="PROSITE" id="PS51918"/>
    </source>
</evidence>
<keyword evidence="12" id="KW-0670">Pyruvate</keyword>
<dbReference type="PROSITE" id="PS51918">
    <property type="entry name" value="RADICAL_SAM"/>
    <property type="match status" value="1"/>
</dbReference>
<evidence type="ECO:0000256" key="8">
    <source>
        <dbReference type="ARBA" id="ARBA00023004"/>
    </source>
</evidence>
<dbReference type="InterPro" id="IPR012839">
    <property type="entry name" value="Organic_radical_activase"/>
</dbReference>
<sequence>MKGRIHSLESFGTVDGPGIRYVVFFQGCPMRCLYCHNPDTWSTEAGTLMESDEILNAIKRNQTFYTSGGITATGGEPLMQIEFLIELFTKAKETGIHTCLDTSGILFNRENPKKLAQFDQLLSVTDLILLDIKHINPDEHKKLTSHSNTNILDFARYLDEKQIPVWIRHVVVPEITYKKNFLIKLGEFLSTLHNVKAIEVLPYHRMGCVKYENLGFEYALKDAPQLTKAEAQRAEEILLESIKAHTGCEFISDFGR</sequence>
<dbReference type="PIRSF" id="PIRSF000371">
    <property type="entry name" value="PFL_act_enz"/>
    <property type="match status" value="1"/>
</dbReference>
<keyword evidence="6 10" id="KW-0479">Metal-binding</keyword>
<comment type="caution">
    <text evidence="12">The sequence shown here is derived from an EMBL/GenBank/DDBJ whole genome shotgun (WGS) entry which is preliminary data.</text>
</comment>
<proteinExistence type="inferred from homology"/>
<dbReference type="PROSITE" id="PS01087">
    <property type="entry name" value="RADICAL_ACTIVATING"/>
    <property type="match status" value="1"/>
</dbReference>
<evidence type="ECO:0000256" key="4">
    <source>
        <dbReference type="ARBA" id="ARBA00022485"/>
    </source>
</evidence>
<dbReference type="InterPro" id="IPR001989">
    <property type="entry name" value="Radical_activat_CS"/>
</dbReference>
<organism evidence="12 13">
    <name type="scientific">Blautia stercoris</name>
    <dbReference type="NCBI Taxonomy" id="871664"/>
    <lineage>
        <taxon>Bacteria</taxon>
        <taxon>Bacillati</taxon>
        <taxon>Bacillota</taxon>
        <taxon>Clostridia</taxon>
        <taxon>Lachnospirales</taxon>
        <taxon>Lachnospiraceae</taxon>
        <taxon>Blautia</taxon>
    </lineage>
</organism>
<dbReference type="GO" id="GO:0043365">
    <property type="term" value="F:[formate-C-acetyltransferase]-activating enzyme activity"/>
    <property type="evidence" value="ECO:0007669"/>
    <property type="project" value="UniProtKB-EC"/>
</dbReference>
<keyword evidence="5 10" id="KW-0949">S-adenosyl-L-methionine</keyword>
<dbReference type="InterPro" id="IPR007197">
    <property type="entry name" value="rSAM"/>
</dbReference>
<dbReference type="GO" id="GO:0016829">
    <property type="term" value="F:lyase activity"/>
    <property type="evidence" value="ECO:0007669"/>
    <property type="project" value="UniProtKB-KW"/>
</dbReference>
<comment type="cofactor">
    <cofactor evidence="10">
        <name>[4Fe-4S] cluster</name>
        <dbReference type="ChEBI" id="CHEBI:49883"/>
    </cofactor>
    <text evidence="10">Binds 1 [4Fe-4S] cluster. The cluster is coordinated with 3 cysteines and an exchangeable S-adenosyl-L-methionine.</text>
</comment>
<evidence type="ECO:0000313" key="12">
    <source>
        <dbReference type="EMBL" id="MBC8628286.1"/>
    </source>
</evidence>
<evidence type="ECO:0000256" key="2">
    <source>
        <dbReference type="ARBA" id="ARBA00009777"/>
    </source>
</evidence>
<comment type="function">
    <text evidence="1 10">Activation of pyruvate formate-lyase under anaerobic conditions by generation of an organic free radical, using S-adenosylmethionine and reduced flavodoxin as cosubstrates to produce 5'-deoxy-adenosine.</text>
</comment>
<dbReference type="SFLD" id="SFLDG01067">
    <property type="entry name" value="SPASM/twitch_domain_containing"/>
    <property type="match status" value="1"/>
</dbReference>
<comment type="similarity">
    <text evidence="2 10">Belongs to the organic radical-activating enzymes family.</text>
</comment>
<evidence type="ECO:0000313" key="13">
    <source>
        <dbReference type="Proteomes" id="UP000661649"/>
    </source>
</evidence>
<keyword evidence="4 10" id="KW-0004">4Fe-4S</keyword>
<evidence type="ECO:0000256" key="9">
    <source>
        <dbReference type="ARBA" id="ARBA00023014"/>
    </source>
</evidence>
<keyword evidence="9 10" id="KW-0411">Iron-sulfur</keyword>
<dbReference type="Pfam" id="PF04055">
    <property type="entry name" value="Radical_SAM"/>
    <property type="match status" value="1"/>
</dbReference>
<dbReference type="PANTHER" id="PTHR30352:SF5">
    <property type="entry name" value="PYRUVATE FORMATE-LYASE 1-ACTIVATING ENZYME"/>
    <property type="match status" value="1"/>
</dbReference>
<dbReference type="EMBL" id="JACRTP010000002">
    <property type="protein sequence ID" value="MBC8628286.1"/>
    <property type="molecule type" value="Genomic_DNA"/>
</dbReference>
<accession>A0ABR7PA45</accession>
<dbReference type="CDD" id="cd01335">
    <property type="entry name" value="Radical_SAM"/>
    <property type="match status" value="1"/>
</dbReference>
<keyword evidence="12" id="KW-0456">Lyase</keyword>
<dbReference type="InterPro" id="IPR034457">
    <property type="entry name" value="Organic_radical-activating"/>
</dbReference>
<gene>
    <name evidence="12" type="primary">pflA</name>
    <name evidence="12" type="ORF">H8712_06600</name>
</gene>
<evidence type="ECO:0000256" key="5">
    <source>
        <dbReference type="ARBA" id="ARBA00022691"/>
    </source>
</evidence>
<dbReference type="RefSeq" id="WP_117455848.1">
    <property type="nucleotide sequence ID" value="NZ_JACRTP010000002.1"/>
</dbReference>
<evidence type="ECO:0000256" key="7">
    <source>
        <dbReference type="ARBA" id="ARBA00023002"/>
    </source>
</evidence>
<comment type="subcellular location">
    <subcellularLocation>
        <location evidence="10">Cytoplasm</location>
    </subcellularLocation>
</comment>
<feature type="domain" description="Radical SAM core" evidence="11">
    <location>
        <begin position="14"/>
        <end position="243"/>
    </location>
</feature>
<keyword evidence="10" id="KW-0963">Cytoplasm</keyword>
<dbReference type="SFLD" id="SFLDG01066">
    <property type="entry name" value="organic_radical-activating_enz"/>
    <property type="match status" value="1"/>
</dbReference>
<dbReference type="Gene3D" id="3.20.20.70">
    <property type="entry name" value="Aldolase class I"/>
    <property type="match status" value="1"/>
</dbReference>
<evidence type="ECO:0000256" key="6">
    <source>
        <dbReference type="ARBA" id="ARBA00022723"/>
    </source>
</evidence>
<dbReference type="InterPro" id="IPR012838">
    <property type="entry name" value="PFL1_activating"/>
</dbReference>
<evidence type="ECO:0000256" key="10">
    <source>
        <dbReference type="RuleBase" id="RU362053"/>
    </source>
</evidence>
<dbReference type="InterPro" id="IPR013785">
    <property type="entry name" value="Aldolase_TIM"/>
</dbReference>
<dbReference type="PANTHER" id="PTHR30352">
    <property type="entry name" value="PYRUVATE FORMATE-LYASE-ACTIVATING ENZYME"/>
    <property type="match status" value="1"/>
</dbReference>
<keyword evidence="8 10" id="KW-0408">Iron</keyword>
<dbReference type="EC" id="1.97.1.4" evidence="10"/>
<dbReference type="SFLD" id="SFLDS00029">
    <property type="entry name" value="Radical_SAM"/>
    <property type="match status" value="1"/>
</dbReference>
<evidence type="ECO:0000256" key="3">
    <source>
        <dbReference type="ARBA" id="ARBA00021356"/>
    </source>
</evidence>
<name>A0ABR7PA45_9FIRM</name>
<protein>
    <recommendedName>
        <fullName evidence="3 10">Pyruvate formate-lyase-activating enzyme</fullName>
        <ecNumber evidence="10">1.97.1.4</ecNumber>
    </recommendedName>
</protein>
<comment type="catalytic activity">
    <reaction evidence="10">
        <text>glycyl-[formate C-acetyltransferase] + reduced [flavodoxin] + S-adenosyl-L-methionine = glycin-2-yl radical-[formate C-acetyltransferase] + semiquinone [flavodoxin] + 5'-deoxyadenosine + L-methionine + H(+)</text>
        <dbReference type="Rhea" id="RHEA:19225"/>
        <dbReference type="Rhea" id="RHEA-COMP:10622"/>
        <dbReference type="Rhea" id="RHEA-COMP:12190"/>
        <dbReference type="Rhea" id="RHEA-COMP:12191"/>
        <dbReference type="Rhea" id="RHEA-COMP:14480"/>
        <dbReference type="ChEBI" id="CHEBI:15378"/>
        <dbReference type="ChEBI" id="CHEBI:17319"/>
        <dbReference type="ChEBI" id="CHEBI:29947"/>
        <dbReference type="ChEBI" id="CHEBI:32722"/>
        <dbReference type="ChEBI" id="CHEBI:57618"/>
        <dbReference type="ChEBI" id="CHEBI:57844"/>
        <dbReference type="ChEBI" id="CHEBI:59789"/>
        <dbReference type="ChEBI" id="CHEBI:140311"/>
        <dbReference type="EC" id="1.97.1.4"/>
    </reaction>
</comment>
<dbReference type="NCBIfam" id="TIGR02493">
    <property type="entry name" value="PFLA"/>
    <property type="match status" value="1"/>
</dbReference>
<dbReference type="SUPFAM" id="SSF102114">
    <property type="entry name" value="Radical SAM enzymes"/>
    <property type="match status" value="1"/>
</dbReference>